<protein>
    <submittedName>
        <fullName evidence="3">Uncharacterized protein</fullName>
    </submittedName>
</protein>
<keyword evidence="2" id="KW-0472">Membrane</keyword>
<sequence>MEKFLKSLMKEKHHLVLTILLSVFILFDVKVPLVLAELVDNPLGKIVIAALSICLLSVNALAGVIGLIAAYVLIQRSGDSTGTIATQNYLPTETKKTSHLSAMNQFPVTVEEEVISKMLPSTNKRDLTPPEFKPVLDDNHDAAKPN</sequence>
<feature type="transmembrane region" description="Helical" evidence="2">
    <location>
        <begin position="46"/>
        <end position="74"/>
    </location>
</feature>
<evidence type="ECO:0000256" key="1">
    <source>
        <dbReference type="SAM" id="MobiDB-lite"/>
    </source>
</evidence>
<reference evidence="3" key="1">
    <citation type="journal article" date="2020" name="Nature">
        <title>Giant virus diversity and host interactions through global metagenomics.</title>
        <authorList>
            <person name="Schulz F."/>
            <person name="Roux S."/>
            <person name="Paez-Espino D."/>
            <person name="Jungbluth S."/>
            <person name="Walsh D.A."/>
            <person name="Denef V.J."/>
            <person name="McMahon K.D."/>
            <person name="Konstantinidis K.T."/>
            <person name="Eloe-Fadrosh E.A."/>
            <person name="Kyrpides N.C."/>
            <person name="Woyke T."/>
        </authorList>
    </citation>
    <scope>NUCLEOTIDE SEQUENCE</scope>
    <source>
        <strain evidence="3">GVMAG-M-3300025880-75</strain>
    </source>
</reference>
<keyword evidence="2" id="KW-1133">Transmembrane helix</keyword>
<dbReference type="AlphaFoldDB" id="A0A6C0JCJ4"/>
<organism evidence="3">
    <name type="scientific">viral metagenome</name>
    <dbReference type="NCBI Taxonomy" id="1070528"/>
    <lineage>
        <taxon>unclassified sequences</taxon>
        <taxon>metagenomes</taxon>
        <taxon>organismal metagenomes</taxon>
    </lineage>
</organism>
<accession>A0A6C0JCJ4</accession>
<dbReference type="EMBL" id="MN740357">
    <property type="protein sequence ID" value="QHU02446.1"/>
    <property type="molecule type" value="Genomic_DNA"/>
</dbReference>
<evidence type="ECO:0000256" key="2">
    <source>
        <dbReference type="SAM" id="Phobius"/>
    </source>
</evidence>
<name>A0A6C0JCJ4_9ZZZZ</name>
<keyword evidence="2" id="KW-0812">Transmembrane</keyword>
<evidence type="ECO:0000313" key="3">
    <source>
        <dbReference type="EMBL" id="QHU02446.1"/>
    </source>
</evidence>
<feature type="region of interest" description="Disordered" evidence="1">
    <location>
        <begin position="120"/>
        <end position="146"/>
    </location>
</feature>
<proteinExistence type="predicted"/>
<feature type="compositionally biased region" description="Basic and acidic residues" evidence="1">
    <location>
        <begin position="123"/>
        <end position="146"/>
    </location>
</feature>